<dbReference type="HOGENOM" id="CLU_006462_1_1_9"/>
<dbReference type="InterPro" id="IPR013780">
    <property type="entry name" value="Glyco_hydro_b"/>
</dbReference>
<dbReference type="AlphaFoldDB" id="C7REL1"/>
<dbReference type="CAZy" id="GH13">
    <property type="family name" value="Glycoside Hydrolase Family 13"/>
</dbReference>
<dbReference type="CDD" id="cd11333">
    <property type="entry name" value="AmyAc_SI_OligoGlu_DGase"/>
    <property type="match status" value="1"/>
</dbReference>
<evidence type="ECO:0000256" key="3">
    <source>
        <dbReference type="ARBA" id="ARBA00023295"/>
    </source>
</evidence>
<dbReference type="KEGG" id="apr:Apre_1603"/>
<dbReference type="GO" id="GO:0004556">
    <property type="term" value="F:alpha-amylase activity"/>
    <property type="evidence" value="ECO:0007669"/>
    <property type="project" value="TreeGrafter"/>
</dbReference>
<keyword evidence="6" id="KW-1185">Reference proteome</keyword>
<dbReference type="InterPro" id="IPR017853">
    <property type="entry name" value="GH"/>
</dbReference>
<evidence type="ECO:0000313" key="6">
    <source>
        <dbReference type="Proteomes" id="UP000002294"/>
    </source>
</evidence>
<dbReference type="Gene3D" id="3.20.20.80">
    <property type="entry name" value="Glycosidases"/>
    <property type="match status" value="1"/>
</dbReference>
<evidence type="ECO:0000259" key="4">
    <source>
        <dbReference type="SMART" id="SM00642"/>
    </source>
</evidence>
<dbReference type="PANTHER" id="PTHR10357">
    <property type="entry name" value="ALPHA-AMYLASE FAMILY MEMBER"/>
    <property type="match status" value="1"/>
</dbReference>
<dbReference type="eggNOG" id="COG0366">
    <property type="taxonomic scope" value="Bacteria"/>
</dbReference>
<keyword evidence="3" id="KW-0326">Glycosidase</keyword>
<dbReference type="PANTHER" id="PTHR10357:SF179">
    <property type="entry name" value="NEUTRAL AND BASIC AMINO ACID TRANSPORT PROTEIN RBAT"/>
    <property type="match status" value="1"/>
</dbReference>
<dbReference type="SUPFAM" id="SSF51011">
    <property type="entry name" value="Glycosyl hydrolase domain"/>
    <property type="match status" value="1"/>
</dbReference>
<comment type="similarity">
    <text evidence="1">Belongs to the glycosyl hydrolase 13 family.</text>
</comment>
<dbReference type="FunFam" id="3.20.20.80:FF:000064">
    <property type="entry name" value="Oligo-1,6-glucosidase"/>
    <property type="match status" value="2"/>
</dbReference>
<proteinExistence type="inferred from homology"/>
<protein>
    <submittedName>
        <fullName evidence="5">Alpha amylase catalytic region</fullName>
    </submittedName>
</protein>
<feature type="domain" description="Glycosyl hydrolase family 13 catalytic" evidence="4">
    <location>
        <begin position="13"/>
        <end position="416"/>
    </location>
</feature>
<dbReference type="Proteomes" id="UP000002294">
    <property type="component" value="Chromosome"/>
</dbReference>
<dbReference type="STRING" id="525919.Apre_1603"/>
<gene>
    <name evidence="5" type="ordered locus">Apre_1603</name>
</gene>
<dbReference type="SMART" id="SM00642">
    <property type="entry name" value="Aamy"/>
    <property type="match status" value="1"/>
</dbReference>
<dbReference type="OrthoDB" id="9805159at2"/>
<evidence type="ECO:0000313" key="5">
    <source>
        <dbReference type="EMBL" id="ACV29624.1"/>
    </source>
</evidence>
<dbReference type="FunFam" id="3.90.400.10:FF:000002">
    <property type="entry name" value="Sucrose isomerase"/>
    <property type="match status" value="1"/>
</dbReference>
<keyword evidence="2" id="KW-0378">Hydrolase</keyword>
<dbReference type="GO" id="GO:0009313">
    <property type="term" value="P:oligosaccharide catabolic process"/>
    <property type="evidence" value="ECO:0007669"/>
    <property type="project" value="TreeGrafter"/>
</dbReference>
<dbReference type="InterPro" id="IPR045857">
    <property type="entry name" value="O16G_dom_2"/>
</dbReference>
<reference evidence="5 6" key="1">
    <citation type="journal article" date="2009" name="Stand. Genomic Sci.">
        <title>Complete genome sequence of Anaerococcus prevotii type strain (PC1).</title>
        <authorList>
            <person name="Labutti K."/>
            <person name="Pukall R."/>
            <person name="Steenblock K."/>
            <person name="Glavina Del Rio T."/>
            <person name="Tice H."/>
            <person name="Copeland A."/>
            <person name="Cheng J.F."/>
            <person name="Lucas S."/>
            <person name="Chen F."/>
            <person name="Nolan M."/>
            <person name="Bruce D."/>
            <person name="Goodwin L."/>
            <person name="Pitluck S."/>
            <person name="Ivanova N."/>
            <person name="Mavromatis K."/>
            <person name="Ovchinnikova G."/>
            <person name="Pati A."/>
            <person name="Chen A."/>
            <person name="Palaniappan K."/>
            <person name="Land M."/>
            <person name="Hauser L."/>
            <person name="Chang Y.J."/>
            <person name="Jeffries C.D."/>
            <person name="Chain P."/>
            <person name="Saunders E."/>
            <person name="Brettin T."/>
            <person name="Detter J.C."/>
            <person name="Han C."/>
            <person name="Goker M."/>
            <person name="Bristow J."/>
            <person name="Eisen J.A."/>
            <person name="Markowitz V."/>
            <person name="Hugenholtz P."/>
            <person name="Kyrpides N.C."/>
            <person name="Klenk H.P."/>
            <person name="Lapidus A."/>
        </authorList>
    </citation>
    <scope>NUCLEOTIDE SEQUENCE [LARGE SCALE GENOMIC DNA]</scope>
    <source>
        <strain evidence="6">ATCC 9321 / DSM 20548 / JCM 6508 / NCTC 11806 / PC1</strain>
    </source>
</reference>
<accession>C7REL1</accession>
<dbReference type="Gene3D" id="2.60.40.1180">
    <property type="entry name" value="Golgi alpha-mannosidase II"/>
    <property type="match status" value="1"/>
</dbReference>
<dbReference type="InterPro" id="IPR006047">
    <property type="entry name" value="GH13_cat_dom"/>
</dbReference>
<name>C7REL1_ANAPD</name>
<dbReference type="SUPFAM" id="SSF51445">
    <property type="entry name" value="(Trans)glycosidases"/>
    <property type="match status" value="1"/>
</dbReference>
<evidence type="ECO:0000256" key="2">
    <source>
        <dbReference type="ARBA" id="ARBA00022801"/>
    </source>
</evidence>
<dbReference type="Gene3D" id="3.90.400.10">
    <property type="entry name" value="Oligo-1,6-glucosidase, Domain 2"/>
    <property type="match status" value="1"/>
</dbReference>
<sequence length="554" mass="64839">MQKKWWQKEIVYQIYPRSFKDSNNDGIGDIRGIVEKLDYLKDLGITMIWLCPIYKSPMADNGYDISDYFDINEEFGNMEDFDLLVEEAKKRDIKVMMDLVLNHTSNEHEWFKEAISDKDSPYRNYYIIREGKEPPNNWRSIFGGSTWTKIDGEDAYYLHSFAKEQPDLNWENPKLREEVINIVNFWIDKGITAFRMDAINHIKKDPSYKSGDPDGADGRVSVVKFGRNQDGVEELIRILSDNTFKIHDSMTVGETAGLSYDKYANYIGDDGVFSMVFDFIPANFDVVEETWYKRLDWKVSDFRKSIFDSQESIQKYGWSANFIENHDQPRATTKILREKDEDIDAIKMLGGIYFFFRGTPYIYQGQELGMKNFVRESPDDFQDIQSIDSYKRSLEEGFSEKEALYFTNLRSRDNPRVPFAWTNEKYGGFSETKPWLAMAYDNPKVNAEDEEKDKDSVLNFYKKMIDFRQNSQYSDILIYGDFKPLEGFDDEIIAYERILDGKKLEIIANFSDEEKKIEARGKDIIFSNSKGEIEGDILSLNPYSFVILKNKNNK</sequence>
<dbReference type="RefSeq" id="WP_015778520.1">
    <property type="nucleotide sequence ID" value="NC_013171.1"/>
</dbReference>
<dbReference type="EMBL" id="CP001708">
    <property type="protein sequence ID" value="ACV29624.1"/>
    <property type="molecule type" value="Genomic_DNA"/>
</dbReference>
<evidence type="ECO:0000256" key="1">
    <source>
        <dbReference type="ARBA" id="ARBA00008061"/>
    </source>
</evidence>
<organism evidence="5 6">
    <name type="scientific">Anaerococcus prevotii (strain ATCC 9321 / DSM 20548 / JCM 6508 / NCTC 11806 / PC1)</name>
    <name type="common">Peptostreptococcus prevotii</name>
    <name type="synonym">Peptococcus prevotii</name>
    <dbReference type="NCBI Taxonomy" id="525919"/>
    <lineage>
        <taxon>Bacteria</taxon>
        <taxon>Bacillati</taxon>
        <taxon>Bacillota</taxon>
        <taxon>Tissierellia</taxon>
        <taxon>Tissierellales</taxon>
        <taxon>Peptoniphilaceae</taxon>
        <taxon>Anaerococcus</taxon>
    </lineage>
</organism>
<dbReference type="Pfam" id="PF00128">
    <property type="entry name" value="Alpha-amylase"/>
    <property type="match status" value="1"/>
</dbReference>